<feature type="region of interest" description="Disordered" evidence="1">
    <location>
        <begin position="1"/>
        <end position="23"/>
    </location>
</feature>
<dbReference type="RefSeq" id="WP_189048793.1">
    <property type="nucleotide sequence ID" value="NZ_BMJQ01000010.1"/>
</dbReference>
<reference evidence="2" key="1">
    <citation type="journal article" date="2014" name="Int. J. Syst. Evol. Microbiol.">
        <title>Complete genome sequence of Corynebacterium casei LMG S-19264T (=DSM 44701T), isolated from a smear-ripened cheese.</title>
        <authorList>
            <consortium name="US DOE Joint Genome Institute (JGI-PGF)"/>
            <person name="Walter F."/>
            <person name="Albersmeier A."/>
            <person name="Kalinowski J."/>
            <person name="Ruckert C."/>
        </authorList>
    </citation>
    <scope>NUCLEOTIDE SEQUENCE</scope>
    <source>
        <strain evidence="2">CGMCC 1.15725</strain>
    </source>
</reference>
<proteinExistence type="predicted"/>
<keyword evidence="3" id="KW-1185">Reference proteome</keyword>
<dbReference type="Proteomes" id="UP000646365">
    <property type="component" value="Unassembled WGS sequence"/>
</dbReference>
<gene>
    <name evidence="2" type="ORF">GCM10011611_38850</name>
</gene>
<dbReference type="EMBL" id="BMJQ01000010">
    <property type="protein sequence ID" value="GGF28995.1"/>
    <property type="molecule type" value="Genomic_DNA"/>
</dbReference>
<protein>
    <submittedName>
        <fullName evidence="2">Uncharacterized protein</fullName>
    </submittedName>
</protein>
<dbReference type="AlphaFoldDB" id="A0A8J3E3C0"/>
<accession>A0A8J3E3C0</accession>
<evidence type="ECO:0000313" key="2">
    <source>
        <dbReference type="EMBL" id="GGF28995.1"/>
    </source>
</evidence>
<sequence length="338" mass="37242">MDERRPIDLLRNSGGQMTIGPDDDPSPIKTMCVINNSLHIIKGKGIYCARLADEIDPDRTNPAIPNTSQRVLAYGTDCDLVRQTLLTAKRLFDSHSKALGPSFPYERAINLSFEALKDLIVMHEMQARLAAEISAAEASLKDRAIQNRSFALPTIIGIHESVEMFLQKSAHAVGDLFSIAQLFHPDGLPKGWFDALFQIVQAQYGSDAEFTKFLVEALPVLKLIRNARNCVEHPKPGYRVEVQDVTLLPSGELRAPALEIIHPETPQPLMEVSAFMAQAVEQVAGIFELVLAFLCGHAVQPVAGLPLAVVRYTPQQEAAFDVRFGYATRMGDQIVPFG</sequence>
<reference evidence="2" key="2">
    <citation type="submission" date="2020-09" db="EMBL/GenBank/DDBJ databases">
        <authorList>
            <person name="Sun Q."/>
            <person name="Zhou Y."/>
        </authorList>
    </citation>
    <scope>NUCLEOTIDE SEQUENCE</scope>
    <source>
        <strain evidence="2">CGMCC 1.15725</strain>
    </source>
</reference>
<organism evidence="2 3">
    <name type="scientific">Aliidongia dinghuensis</name>
    <dbReference type="NCBI Taxonomy" id="1867774"/>
    <lineage>
        <taxon>Bacteria</taxon>
        <taxon>Pseudomonadati</taxon>
        <taxon>Pseudomonadota</taxon>
        <taxon>Alphaproteobacteria</taxon>
        <taxon>Rhodospirillales</taxon>
        <taxon>Dongiaceae</taxon>
        <taxon>Aliidongia</taxon>
    </lineage>
</organism>
<comment type="caution">
    <text evidence="2">The sequence shown here is derived from an EMBL/GenBank/DDBJ whole genome shotgun (WGS) entry which is preliminary data.</text>
</comment>
<evidence type="ECO:0000313" key="3">
    <source>
        <dbReference type="Proteomes" id="UP000646365"/>
    </source>
</evidence>
<name>A0A8J3E3C0_9PROT</name>
<evidence type="ECO:0000256" key="1">
    <source>
        <dbReference type="SAM" id="MobiDB-lite"/>
    </source>
</evidence>